<organism evidence="2 3">
    <name type="scientific">Candidatus Accumulibacter phosphatis</name>
    <dbReference type="NCBI Taxonomy" id="327160"/>
    <lineage>
        <taxon>Bacteria</taxon>
        <taxon>Pseudomonadati</taxon>
        <taxon>Pseudomonadota</taxon>
        <taxon>Betaproteobacteria</taxon>
        <taxon>Candidatus Accumulibacter</taxon>
    </lineage>
</organism>
<name>A0A080LX23_9PROT</name>
<gene>
    <name evidence="2" type="ORF">AW09_001485</name>
</gene>
<protein>
    <submittedName>
        <fullName evidence="2">Phasin protein</fullName>
    </submittedName>
</protein>
<evidence type="ECO:0000259" key="1">
    <source>
        <dbReference type="Pfam" id="PF09361"/>
    </source>
</evidence>
<accession>A0A080LX23</accession>
<dbReference type="Proteomes" id="UP000020077">
    <property type="component" value="Unassembled WGS sequence"/>
</dbReference>
<feature type="domain" description="Phasin" evidence="1">
    <location>
        <begin position="15"/>
        <end position="100"/>
    </location>
</feature>
<dbReference type="InterPro" id="IPR018968">
    <property type="entry name" value="Phasin"/>
</dbReference>
<reference evidence="2 3" key="1">
    <citation type="submission" date="2014-02" db="EMBL/GenBank/DDBJ databases">
        <title>Expanding our view of genomic diversity in Candidatus Accumulibacter clades.</title>
        <authorList>
            <person name="Skennerton C.T."/>
            <person name="Barr J.J."/>
            <person name="Slater F.R."/>
            <person name="Bond P.L."/>
            <person name="Tyson G.W."/>
        </authorList>
    </citation>
    <scope>NUCLEOTIDE SEQUENCE [LARGE SCALE GENOMIC DNA]</scope>
    <source>
        <strain evidence="3">BA-91</strain>
    </source>
</reference>
<dbReference type="Pfam" id="PF09361">
    <property type="entry name" value="Phasin_2"/>
    <property type="match status" value="1"/>
</dbReference>
<evidence type="ECO:0000313" key="3">
    <source>
        <dbReference type="Proteomes" id="UP000020077"/>
    </source>
</evidence>
<proteinExistence type="predicted"/>
<comment type="caution">
    <text evidence="2">The sequence shown here is derived from an EMBL/GenBank/DDBJ whole genome shotgun (WGS) entry which is preliminary data.</text>
</comment>
<evidence type="ECO:0000313" key="2">
    <source>
        <dbReference type="EMBL" id="KFB73268.1"/>
    </source>
</evidence>
<dbReference type="AlphaFoldDB" id="A0A080LX23"/>
<sequence>MLAASPELINSIEINTKAFMSLSKIAFSSVERLATLNLNATRVALGDGIPAFGSLLKITDSKPQGLPGSTAATAADHAAAYLKGVQEIAAETQREVSALLGSYFPAPGLGANPSAGWLKGFEQFKNFAQQVTDMTTANSKVVGEATARIADSSASLAQKLS</sequence>
<dbReference type="EMBL" id="JDVG02000256">
    <property type="protein sequence ID" value="KFB73268.1"/>
    <property type="molecule type" value="Genomic_DNA"/>
</dbReference>